<dbReference type="Proteomes" id="UP000265703">
    <property type="component" value="Unassembled WGS sequence"/>
</dbReference>
<sequence length="109" mass="12978">MCLTAMKIWARFGGGEKSCKILLSQLQNYSGHKAPYDMEYTNDHDTSEIWWSTCQHPNNYIQQLALKLFAITPYQASCEYVFSILNWIVGRRRTRYSYIIYFKNVLRMF</sequence>
<dbReference type="InterPro" id="IPR012337">
    <property type="entry name" value="RNaseH-like_sf"/>
</dbReference>
<protein>
    <recommendedName>
        <fullName evidence="3">HAT C-terminal dimerisation domain-containing protein</fullName>
    </recommendedName>
</protein>
<dbReference type="EMBL" id="QKYT01001312">
    <property type="protein sequence ID" value="RIA79415.1"/>
    <property type="molecule type" value="Genomic_DNA"/>
</dbReference>
<evidence type="ECO:0008006" key="3">
    <source>
        <dbReference type="Google" id="ProtNLM"/>
    </source>
</evidence>
<accession>A0A397S503</accession>
<name>A0A397S503_9GLOM</name>
<comment type="caution">
    <text evidence="1">The sequence shown here is derived from an EMBL/GenBank/DDBJ whole genome shotgun (WGS) entry which is preliminary data.</text>
</comment>
<evidence type="ECO:0000313" key="2">
    <source>
        <dbReference type="Proteomes" id="UP000265703"/>
    </source>
</evidence>
<gene>
    <name evidence="1" type="ORF">C1645_840743</name>
</gene>
<dbReference type="SUPFAM" id="SSF53098">
    <property type="entry name" value="Ribonuclease H-like"/>
    <property type="match status" value="1"/>
</dbReference>
<reference evidence="1 2" key="1">
    <citation type="submission" date="2018-06" db="EMBL/GenBank/DDBJ databases">
        <title>Comparative genomics reveals the genomic features of Rhizophagus irregularis, R. cerebriforme, R. diaphanum and Gigaspora rosea, and their symbiotic lifestyle signature.</title>
        <authorList>
            <person name="Morin E."/>
            <person name="San Clemente H."/>
            <person name="Chen E.C.H."/>
            <person name="De La Providencia I."/>
            <person name="Hainaut M."/>
            <person name="Kuo A."/>
            <person name="Kohler A."/>
            <person name="Murat C."/>
            <person name="Tang N."/>
            <person name="Roy S."/>
            <person name="Loubradou J."/>
            <person name="Henrissat B."/>
            <person name="Grigoriev I.V."/>
            <person name="Corradi N."/>
            <person name="Roux C."/>
            <person name="Martin F.M."/>
        </authorList>
    </citation>
    <scope>NUCLEOTIDE SEQUENCE [LARGE SCALE GENOMIC DNA]</scope>
    <source>
        <strain evidence="1 2">DAOM 227022</strain>
    </source>
</reference>
<evidence type="ECO:0000313" key="1">
    <source>
        <dbReference type="EMBL" id="RIA79415.1"/>
    </source>
</evidence>
<proteinExistence type="predicted"/>
<dbReference type="AlphaFoldDB" id="A0A397S503"/>
<keyword evidence="2" id="KW-1185">Reference proteome</keyword>
<organism evidence="1 2">
    <name type="scientific">Glomus cerebriforme</name>
    <dbReference type="NCBI Taxonomy" id="658196"/>
    <lineage>
        <taxon>Eukaryota</taxon>
        <taxon>Fungi</taxon>
        <taxon>Fungi incertae sedis</taxon>
        <taxon>Mucoromycota</taxon>
        <taxon>Glomeromycotina</taxon>
        <taxon>Glomeromycetes</taxon>
        <taxon>Glomerales</taxon>
        <taxon>Glomeraceae</taxon>
        <taxon>Glomus</taxon>
    </lineage>
</organism>
<dbReference type="OrthoDB" id="2431945at2759"/>